<protein>
    <recommendedName>
        <fullName evidence="4">RabBD domain-containing protein</fullName>
    </recommendedName>
</protein>
<dbReference type="InterPro" id="IPR011011">
    <property type="entry name" value="Znf_FYVE_PHD"/>
</dbReference>
<feature type="region of interest" description="Disordered" evidence="3">
    <location>
        <begin position="779"/>
        <end position="860"/>
    </location>
</feature>
<feature type="compositionally biased region" description="Polar residues" evidence="3">
    <location>
        <begin position="412"/>
        <end position="426"/>
    </location>
</feature>
<feature type="non-terminal residue" evidence="5">
    <location>
        <position position="860"/>
    </location>
</feature>
<name>A0ABD1CZW9_CULPP</name>
<sequence>MASGRARLPPTPQANGAGGVGGSGVGSSGSSSRPLAEMHTSNNNTTYGSHVAGLDMSAATTGSVQDMQMLENLTDQERQIILNVLNRDENVRQADAARIMLLRAELFNLRKAKGNVKALVAGGGSLDRPTYIESTRSCSRCGTELGRIINRGAPCRSCRLRVCKGCREFSTRTTDWVCVVCHKQIELQAASEDWMSEYTDGTTTTTTTAAVADIRRTSQVIAGSRTSSTSIASAGDYLPVGATELIKKSIRRSWTISNAEDENRQCGGGGGGTDPQQYSHLPRKQSQSSYPSLVRYPYINPCTMAEYSQEDEFDNELQPPMGRRMPPRQSTLPNPDAGMFYGSNNNLMPPSLSPNKGLSPSPQYSPYHTDNENDDDPQHATSPIAARYKIRRQSTLPCRPNEANHEIGAKLMSTSPNSRTNLYQPSTMTTTTTTTGRSPDKSELAGGDQPSPRYPPFQQPLPQQPGQQRHLPTSPNRMLFNKSPDQAAPDQESADVATNRPPANRFQMTRQATLPNPDQHVKLLPTSPPKKQQQLSPHSIKRSPEFARQNTLPAPDSMNSLSVHQHGPKFMPISPRQKQSFLFPQSAQPAPRPFLSQQHFPTMLADEGQTVANAAAAVTPGSVSIGGAGAGAVTGGGVISALVGTGGASGGPPGTAAAHHHSAKMIKVRSHSNEEYSLNRALTVEGRRLLPEIPANRSPRLKTFAEAKQAMMDEYGGGLESAATSSTTINNDSTLFDEDEEASYYINEDRLRLRASMAPVSTIKSAESFLDEADFPTTCSSGAGGVYPVDSKTENRRLRRRKSRDLPVEPEAVASSNEDEPIKQHRKPETMRSISEDSPGNKTVKMTPRRSLSHPEKDTQ</sequence>
<comment type="subcellular location">
    <subcellularLocation>
        <location evidence="1">Cytoplasm</location>
        <location evidence="1">Perinuclear region</location>
    </subcellularLocation>
</comment>
<comment type="caution">
    <text evidence="5">The sequence shown here is derived from an EMBL/GenBank/DDBJ whole genome shotgun (WGS) entry which is preliminary data.</text>
</comment>
<feature type="region of interest" description="Disordered" evidence="3">
    <location>
        <begin position="259"/>
        <end position="289"/>
    </location>
</feature>
<evidence type="ECO:0000256" key="2">
    <source>
        <dbReference type="ARBA" id="ARBA00022490"/>
    </source>
</evidence>
<evidence type="ECO:0000259" key="4">
    <source>
        <dbReference type="PROSITE" id="PS50916"/>
    </source>
</evidence>
<evidence type="ECO:0000313" key="6">
    <source>
        <dbReference type="Proteomes" id="UP001562425"/>
    </source>
</evidence>
<feature type="compositionally biased region" description="Polar residues" evidence="3">
    <location>
        <begin position="39"/>
        <end position="48"/>
    </location>
</feature>
<dbReference type="AlphaFoldDB" id="A0ABD1CZW9"/>
<feature type="region of interest" description="Disordered" evidence="3">
    <location>
        <begin position="408"/>
        <end position="542"/>
    </location>
</feature>
<reference evidence="5 6" key="1">
    <citation type="submission" date="2024-05" db="EMBL/GenBank/DDBJ databases">
        <title>Culex pipiens pipiens assembly and annotation.</title>
        <authorList>
            <person name="Alout H."/>
            <person name="Durand T."/>
        </authorList>
    </citation>
    <scope>NUCLEOTIDE SEQUENCE [LARGE SCALE GENOMIC DNA]</scope>
    <source>
        <strain evidence="5">HA-2024</strain>
        <tissue evidence="5">Whole body</tissue>
    </source>
</reference>
<dbReference type="Pfam" id="PF02318">
    <property type="entry name" value="FYVE_2"/>
    <property type="match status" value="1"/>
</dbReference>
<dbReference type="InterPro" id="IPR013083">
    <property type="entry name" value="Znf_RING/FYVE/PHD"/>
</dbReference>
<dbReference type="PANTHER" id="PTHR14555">
    <property type="entry name" value="MYELIN-ASSOCIATED OLIGODENDROCYTIC BASIC PROTEIN MOBP -RELATED"/>
    <property type="match status" value="1"/>
</dbReference>
<accession>A0ABD1CZW9</accession>
<feature type="region of interest" description="Disordered" evidence="3">
    <location>
        <begin position="1"/>
        <end position="49"/>
    </location>
</feature>
<proteinExistence type="predicted"/>
<feature type="compositionally biased region" description="Pro residues" evidence="3">
    <location>
        <begin position="452"/>
        <end position="463"/>
    </location>
</feature>
<dbReference type="CDD" id="cd15747">
    <property type="entry name" value="FYVE_Slp3_4_5"/>
    <property type="match status" value="1"/>
</dbReference>
<dbReference type="Proteomes" id="UP001562425">
    <property type="component" value="Unassembled WGS sequence"/>
</dbReference>
<feature type="compositionally biased region" description="Basic and acidic residues" evidence="3">
    <location>
        <begin position="820"/>
        <end position="830"/>
    </location>
</feature>
<dbReference type="Gene3D" id="3.30.40.10">
    <property type="entry name" value="Zinc/RING finger domain, C3HC4 (zinc finger)"/>
    <property type="match status" value="1"/>
</dbReference>
<feature type="compositionally biased region" description="Polar residues" evidence="3">
    <location>
        <begin position="506"/>
        <end position="516"/>
    </location>
</feature>
<dbReference type="GO" id="GO:0048471">
    <property type="term" value="C:perinuclear region of cytoplasm"/>
    <property type="evidence" value="ECO:0007669"/>
    <property type="project" value="UniProtKB-SubCell"/>
</dbReference>
<feature type="compositionally biased region" description="Gly residues" evidence="3">
    <location>
        <begin position="16"/>
        <end position="27"/>
    </location>
</feature>
<feature type="compositionally biased region" description="Low complexity" evidence="3">
    <location>
        <begin position="343"/>
        <end position="355"/>
    </location>
</feature>
<dbReference type="PROSITE" id="PS50916">
    <property type="entry name" value="RABBD"/>
    <property type="match status" value="1"/>
</dbReference>
<evidence type="ECO:0000256" key="3">
    <source>
        <dbReference type="SAM" id="MobiDB-lite"/>
    </source>
</evidence>
<organism evidence="5 6">
    <name type="scientific">Culex pipiens pipiens</name>
    <name type="common">Northern house mosquito</name>
    <dbReference type="NCBI Taxonomy" id="38569"/>
    <lineage>
        <taxon>Eukaryota</taxon>
        <taxon>Metazoa</taxon>
        <taxon>Ecdysozoa</taxon>
        <taxon>Arthropoda</taxon>
        <taxon>Hexapoda</taxon>
        <taxon>Insecta</taxon>
        <taxon>Pterygota</taxon>
        <taxon>Neoptera</taxon>
        <taxon>Endopterygota</taxon>
        <taxon>Diptera</taxon>
        <taxon>Nematocera</taxon>
        <taxon>Culicoidea</taxon>
        <taxon>Culicidae</taxon>
        <taxon>Culicinae</taxon>
        <taxon>Culicini</taxon>
        <taxon>Culex</taxon>
        <taxon>Culex</taxon>
    </lineage>
</organism>
<evidence type="ECO:0000256" key="1">
    <source>
        <dbReference type="ARBA" id="ARBA00004556"/>
    </source>
</evidence>
<feature type="region of interest" description="Disordered" evidence="3">
    <location>
        <begin position="309"/>
        <end position="380"/>
    </location>
</feature>
<feature type="compositionally biased region" description="Polar residues" evidence="3">
    <location>
        <begin position="832"/>
        <end position="841"/>
    </location>
</feature>
<dbReference type="InterPro" id="IPR051745">
    <property type="entry name" value="Intracell_Transport_Effector"/>
</dbReference>
<dbReference type="InterPro" id="IPR041282">
    <property type="entry name" value="FYVE_2"/>
</dbReference>
<feature type="compositionally biased region" description="Low complexity" evidence="3">
    <location>
        <begin position="319"/>
        <end position="328"/>
    </location>
</feature>
<dbReference type="SUPFAM" id="SSF57903">
    <property type="entry name" value="FYVE/PHD zinc finger"/>
    <property type="match status" value="1"/>
</dbReference>
<evidence type="ECO:0000313" key="5">
    <source>
        <dbReference type="EMBL" id="KAL1381114.1"/>
    </source>
</evidence>
<dbReference type="InterPro" id="IPR010911">
    <property type="entry name" value="Rab_BD"/>
</dbReference>
<dbReference type="PANTHER" id="PTHR14555:SF6">
    <property type="entry name" value="RAB EFFECTOR MYRIP"/>
    <property type="match status" value="1"/>
</dbReference>
<gene>
    <name evidence="5" type="ORF">pipiens_003469</name>
</gene>
<feature type="compositionally biased region" description="Polar residues" evidence="3">
    <location>
        <begin position="356"/>
        <end position="368"/>
    </location>
</feature>
<feature type="domain" description="RabBD" evidence="4">
    <location>
        <begin position="67"/>
        <end position="180"/>
    </location>
</feature>
<keyword evidence="2" id="KW-0963">Cytoplasm</keyword>
<feature type="compositionally biased region" description="Polar residues" evidence="3">
    <location>
        <begin position="274"/>
        <end position="289"/>
    </location>
</feature>
<dbReference type="EMBL" id="JBEHCU010008795">
    <property type="protein sequence ID" value="KAL1381114.1"/>
    <property type="molecule type" value="Genomic_DNA"/>
</dbReference>
<keyword evidence="6" id="KW-1185">Reference proteome</keyword>